<comment type="caution">
    <text evidence="2">The sequence shown here is derived from an EMBL/GenBank/DDBJ whole genome shotgun (WGS) entry which is preliminary data.</text>
</comment>
<dbReference type="AlphaFoldDB" id="A0A2P5CGR8"/>
<name>A0A2P5CGR8_PARAD</name>
<keyword evidence="1" id="KW-1133">Transmembrane helix</keyword>
<feature type="transmembrane region" description="Helical" evidence="1">
    <location>
        <begin position="111"/>
        <end position="133"/>
    </location>
</feature>
<organism evidence="2 3">
    <name type="scientific">Parasponia andersonii</name>
    <name type="common">Sponia andersonii</name>
    <dbReference type="NCBI Taxonomy" id="3476"/>
    <lineage>
        <taxon>Eukaryota</taxon>
        <taxon>Viridiplantae</taxon>
        <taxon>Streptophyta</taxon>
        <taxon>Embryophyta</taxon>
        <taxon>Tracheophyta</taxon>
        <taxon>Spermatophyta</taxon>
        <taxon>Magnoliopsida</taxon>
        <taxon>eudicotyledons</taxon>
        <taxon>Gunneridae</taxon>
        <taxon>Pentapetalae</taxon>
        <taxon>rosids</taxon>
        <taxon>fabids</taxon>
        <taxon>Rosales</taxon>
        <taxon>Cannabaceae</taxon>
        <taxon>Parasponia</taxon>
    </lineage>
</organism>
<evidence type="ECO:0000313" key="3">
    <source>
        <dbReference type="Proteomes" id="UP000237105"/>
    </source>
</evidence>
<gene>
    <name evidence="2" type="ORF">PanWU01x14_154180</name>
</gene>
<sequence>MLQAISLSLSISPIFLLLFLSLPIIHVRTGCGGGRGLSGRVALRDSSPESHLLRRYSRVFLSLELSTLPVTVRGCCLENWPDVMDVGLWWRARGYRWIGLEPASSRSCCCFFRQVFSIYKIISFVTIYFRYFIRNR</sequence>
<accession>A0A2P5CGR8</accession>
<keyword evidence="1" id="KW-0472">Membrane</keyword>
<reference evidence="3" key="1">
    <citation type="submission" date="2016-06" db="EMBL/GenBank/DDBJ databases">
        <title>Parallel loss of symbiosis genes in relatives of nitrogen-fixing non-legume Parasponia.</title>
        <authorList>
            <person name="Van Velzen R."/>
            <person name="Holmer R."/>
            <person name="Bu F."/>
            <person name="Rutten L."/>
            <person name="Van Zeijl A."/>
            <person name="Liu W."/>
            <person name="Santuari L."/>
            <person name="Cao Q."/>
            <person name="Sharma T."/>
            <person name="Shen D."/>
            <person name="Roswanjaya Y."/>
            <person name="Wardhani T."/>
            <person name="Kalhor M.S."/>
            <person name="Jansen J."/>
            <person name="Van den Hoogen J."/>
            <person name="Gungor B."/>
            <person name="Hartog M."/>
            <person name="Hontelez J."/>
            <person name="Verver J."/>
            <person name="Yang W.-C."/>
            <person name="Schijlen E."/>
            <person name="Repin R."/>
            <person name="Schilthuizen M."/>
            <person name="Schranz E."/>
            <person name="Heidstra R."/>
            <person name="Miyata K."/>
            <person name="Fedorova E."/>
            <person name="Kohlen W."/>
            <person name="Bisseling T."/>
            <person name="Smit S."/>
            <person name="Geurts R."/>
        </authorList>
    </citation>
    <scope>NUCLEOTIDE SEQUENCE [LARGE SCALE GENOMIC DNA]</scope>
    <source>
        <strain evidence="3">cv. WU1-14</strain>
    </source>
</reference>
<proteinExistence type="predicted"/>
<evidence type="ECO:0008006" key="4">
    <source>
        <dbReference type="Google" id="ProtNLM"/>
    </source>
</evidence>
<keyword evidence="1" id="KW-0812">Transmembrane</keyword>
<evidence type="ECO:0000256" key="1">
    <source>
        <dbReference type="SAM" id="Phobius"/>
    </source>
</evidence>
<dbReference type="EMBL" id="JXTB01000132">
    <property type="protein sequence ID" value="PON60246.1"/>
    <property type="molecule type" value="Genomic_DNA"/>
</dbReference>
<keyword evidence="3" id="KW-1185">Reference proteome</keyword>
<protein>
    <recommendedName>
        <fullName evidence="4">Transmembrane protein</fullName>
    </recommendedName>
</protein>
<evidence type="ECO:0000313" key="2">
    <source>
        <dbReference type="EMBL" id="PON60246.1"/>
    </source>
</evidence>
<dbReference type="Proteomes" id="UP000237105">
    <property type="component" value="Unassembled WGS sequence"/>
</dbReference>